<feature type="compositionally biased region" description="Low complexity" evidence="1">
    <location>
        <begin position="25"/>
        <end position="38"/>
    </location>
</feature>
<dbReference type="EMBL" id="MU154618">
    <property type="protein sequence ID" value="KAF9491492.1"/>
    <property type="molecule type" value="Genomic_DNA"/>
</dbReference>
<feature type="compositionally biased region" description="Basic and acidic residues" evidence="1">
    <location>
        <begin position="68"/>
        <end position="78"/>
    </location>
</feature>
<protein>
    <submittedName>
        <fullName evidence="2">Uncharacterized protein</fullName>
    </submittedName>
</protein>
<name>A0A9P5ZQ56_PLEER</name>
<gene>
    <name evidence="2" type="ORF">BDN71DRAFT_1579448</name>
</gene>
<feature type="compositionally biased region" description="Low complexity" evidence="1">
    <location>
        <begin position="124"/>
        <end position="134"/>
    </location>
</feature>
<comment type="caution">
    <text evidence="2">The sequence shown here is derived from an EMBL/GenBank/DDBJ whole genome shotgun (WGS) entry which is preliminary data.</text>
</comment>
<evidence type="ECO:0000256" key="1">
    <source>
        <dbReference type="SAM" id="MobiDB-lite"/>
    </source>
</evidence>
<feature type="region of interest" description="Disordered" evidence="1">
    <location>
        <begin position="115"/>
        <end position="138"/>
    </location>
</feature>
<sequence length="722" mass="80114">MTTRRTSGVSPPAVGAKATSPNTGPRSPAARNSSAPPATKSDGALPPLSSVMPSALPPNDPTELPQAPDHKGKNKASDVADSLGSSPYIVPLPHDMVDLSYDLANPTSRMIKGSAAAPSSLADTPIPSISSTPSLRSLMQDRSSSPSFLLGVEPENLFVSVVQALGIYIEPLHTSVARWHTVPELGGADDLLNAFGGLAGQLPNQDEEISALLRNVLLRWRYPHRLSLWESLAQQLPILAVQQILSSLSELRGIPHRQAFHVDPSYAFVRSLKGDPSPFHLELMWETLVQRLICSRENIEAQLRTLYRFFTEPEARLSQISFDSTEGELCSVYGTRSPRTELAHFWRDEEKCNELPVHLKEHADRLAASLLADGYSVPSYHLNPTPNATYLRTPSAVYRDSRPLELGLGGHCHDPGPELGLFLLIFQTTIEQGLLAQLRDQDVLLLRTEETITIHLTHLEHLRKLAAQGSPRMMEATDQEEGMTAGQIGREVDGHKVARILKILATWETTEVAIIAPGVEVLLEDQTTLIPLSSLPEWNGEGKTLIDYLTDLTSYSDLDEMMKSDIAQIAPTRFTLAAKDWFTTLPFEARRVATSSFDEFILCLQEHFMDAHWIDERTIEYEEMRFRQPGHARELPLQFIQRRLKYSRFLFSENDENDVEMTLGAEARLETSGLKEELGKATPSNAMIRKKAILHPEIKGAGYALARATYIKIALTTRDGKR</sequence>
<organism evidence="2 3">
    <name type="scientific">Pleurotus eryngii</name>
    <name type="common">Boletus of the steppes</name>
    <dbReference type="NCBI Taxonomy" id="5323"/>
    <lineage>
        <taxon>Eukaryota</taxon>
        <taxon>Fungi</taxon>
        <taxon>Dikarya</taxon>
        <taxon>Basidiomycota</taxon>
        <taxon>Agaricomycotina</taxon>
        <taxon>Agaricomycetes</taxon>
        <taxon>Agaricomycetidae</taxon>
        <taxon>Agaricales</taxon>
        <taxon>Pleurotineae</taxon>
        <taxon>Pleurotaceae</taxon>
        <taxon>Pleurotus</taxon>
    </lineage>
</organism>
<feature type="region of interest" description="Disordered" evidence="1">
    <location>
        <begin position="1"/>
        <end position="82"/>
    </location>
</feature>
<dbReference type="Proteomes" id="UP000807025">
    <property type="component" value="Unassembled WGS sequence"/>
</dbReference>
<dbReference type="OrthoDB" id="2802262at2759"/>
<evidence type="ECO:0000313" key="2">
    <source>
        <dbReference type="EMBL" id="KAF9491492.1"/>
    </source>
</evidence>
<accession>A0A9P5ZQ56</accession>
<dbReference type="AlphaFoldDB" id="A0A9P5ZQ56"/>
<proteinExistence type="predicted"/>
<keyword evidence="3" id="KW-1185">Reference proteome</keyword>
<evidence type="ECO:0000313" key="3">
    <source>
        <dbReference type="Proteomes" id="UP000807025"/>
    </source>
</evidence>
<reference evidence="2" key="1">
    <citation type="submission" date="2020-11" db="EMBL/GenBank/DDBJ databases">
        <authorList>
            <consortium name="DOE Joint Genome Institute"/>
            <person name="Ahrendt S."/>
            <person name="Riley R."/>
            <person name="Andreopoulos W."/>
            <person name="Labutti K."/>
            <person name="Pangilinan J."/>
            <person name="Ruiz-Duenas F.J."/>
            <person name="Barrasa J.M."/>
            <person name="Sanchez-Garcia M."/>
            <person name="Camarero S."/>
            <person name="Miyauchi S."/>
            <person name="Serrano A."/>
            <person name="Linde D."/>
            <person name="Babiker R."/>
            <person name="Drula E."/>
            <person name="Ayuso-Fernandez I."/>
            <person name="Pacheco R."/>
            <person name="Padilla G."/>
            <person name="Ferreira P."/>
            <person name="Barriuso J."/>
            <person name="Kellner H."/>
            <person name="Castanera R."/>
            <person name="Alfaro M."/>
            <person name="Ramirez L."/>
            <person name="Pisabarro A.G."/>
            <person name="Kuo A."/>
            <person name="Tritt A."/>
            <person name="Lipzen A."/>
            <person name="He G."/>
            <person name="Yan M."/>
            <person name="Ng V."/>
            <person name="Cullen D."/>
            <person name="Martin F."/>
            <person name="Rosso M.-N."/>
            <person name="Henrissat B."/>
            <person name="Hibbett D."/>
            <person name="Martinez A.T."/>
            <person name="Grigoriev I.V."/>
        </authorList>
    </citation>
    <scope>NUCLEOTIDE SEQUENCE</scope>
    <source>
        <strain evidence="2">ATCC 90797</strain>
    </source>
</reference>